<reference evidence="2" key="1">
    <citation type="submission" date="2023-10" db="EMBL/GenBank/DDBJ databases">
        <title>Chromosome-level genome of the transformable northern wattle, Acacia crassicarpa.</title>
        <authorList>
            <person name="Massaro I."/>
            <person name="Sinha N.R."/>
            <person name="Poethig S."/>
            <person name="Leichty A.R."/>
        </authorList>
    </citation>
    <scope>NUCLEOTIDE SEQUENCE</scope>
    <source>
        <strain evidence="2">Acra3RX</strain>
        <tissue evidence="2">Leaf</tissue>
    </source>
</reference>
<name>A0AAE1JXF7_9FABA</name>
<comment type="caution">
    <text evidence="2">The sequence shown here is derived from an EMBL/GenBank/DDBJ whole genome shotgun (WGS) entry which is preliminary data.</text>
</comment>
<gene>
    <name evidence="2" type="ORF">QN277_018904</name>
</gene>
<evidence type="ECO:0000313" key="2">
    <source>
        <dbReference type="EMBL" id="KAK4275893.1"/>
    </source>
</evidence>
<dbReference type="AlphaFoldDB" id="A0AAE1JXF7"/>
<feature type="compositionally biased region" description="Pro residues" evidence="1">
    <location>
        <begin position="77"/>
        <end position="86"/>
    </location>
</feature>
<evidence type="ECO:0000313" key="3">
    <source>
        <dbReference type="Proteomes" id="UP001293593"/>
    </source>
</evidence>
<protein>
    <submittedName>
        <fullName evidence="2">Uncharacterized protein</fullName>
    </submittedName>
</protein>
<accession>A0AAE1JXF7</accession>
<dbReference type="Proteomes" id="UP001293593">
    <property type="component" value="Unassembled WGS sequence"/>
</dbReference>
<evidence type="ECO:0000256" key="1">
    <source>
        <dbReference type="SAM" id="MobiDB-lite"/>
    </source>
</evidence>
<organism evidence="2 3">
    <name type="scientific">Acacia crassicarpa</name>
    <name type="common">northern wattle</name>
    <dbReference type="NCBI Taxonomy" id="499986"/>
    <lineage>
        <taxon>Eukaryota</taxon>
        <taxon>Viridiplantae</taxon>
        <taxon>Streptophyta</taxon>
        <taxon>Embryophyta</taxon>
        <taxon>Tracheophyta</taxon>
        <taxon>Spermatophyta</taxon>
        <taxon>Magnoliopsida</taxon>
        <taxon>eudicotyledons</taxon>
        <taxon>Gunneridae</taxon>
        <taxon>Pentapetalae</taxon>
        <taxon>rosids</taxon>
        <taxon>fabids</taxon>
        <taxon>Fabales</taxon>
        <taxon>Fabaceae</taxon>
        <taxon>Caesalpinioideae</taxon>
        <taxon>mimosoid clade</taxon>
        <taxon>Acacieae</taxon>
        <taxon>Acacia</taxon>
    </lineage>
</organism>
<feature type="region of interest" description="Disordered" evidence="1">
    <location>
        <begin position="41"/>
        <end position="86"/>
    </location>
</feature>
<proteinExistence type="predicted"/>
<dbReference type="EMBL" id="JAWXYG010000004">
    <property type="protein sequence ID" value="KAK4275893.1"/>
    <property type="molecule type" value="Genomic_DNA"/>
</dbReference>
<sequence length="86" mass="9466">MRLLSVSGLSLDQRRLDRSGLRLRKKHKSLDSICEKEYNRNHSELNEDGDGAGTSGADTELRHSSRVRRAPVVLDASPPPLKNGGS</sequence>
<keyword evidence="3" id="KW-1185">Reference proteome</keyword>